<proteinExistence type="predicted"/>
<dbReference type="AlphaFoldDB" id="A0A7K0BT63"/>
<feature type="transmembrane region" description="Helical" evidence="1">
    <location>
        <begin position="241"/>
        <end position="259"/>
    </location>
</feature>
<evidence type="ECO:0008006" key="4">
    <source>
        <dbReference type="Google" id="ProtNLM"/>
    </source>
</evidence>
<gene>
    <name evidence="2" type="ORF">ACRB68_23900</name>
</gene>
<accession>A0A7K0BT63</accession>
<evidence type="ECO:0000313" key="2">
    <source>
        <dbReference type="EMBL" id="MQY04337.1"/>
    </source>
</evidence>
<organism evidence="2 3">
    <name type="scientific">Actinomadura macrotermitis</name>
    <dbReference type="NCBI Taxonomy" id="2585200"/>
    <lineage>
        <taxon>Bacteria</taxon>
        <taxon>Bacillati</taxon>
        <taxon>Actinomycetota</taxon>
        <taxon>Actinomycetes</taxon>
        <taxon>Streptosporangiales</taxon>
        <taxon>Thermomonosporaceae</taxon>
        <taxon>Actinomadura</taxon>
    </lineage>
</organism>
<keyword evidence="3" id="KW-1185">Reference proteome</keyword>
<reference evidence="2 3" key="1">
    <citation type="submission" date="2019-10" db="EMBL/GenBank/DDBJ databases">
        <title>Actinomadura rubteroloni sp. nov. and Actinomadura macrotermitis sp. nov., isolated from the gut of fungus growing-termite Macrotermes natalensis.</title>
        <authorList>
            <person name="Benndorf R."/>
            <person name="Martin K."/>
            <person name="Kuefner M."/>
            <person name="De Beer W."/>
            <person name="Kaster A.-K."/>
            <person name="Vollmers J."/>
            <person name="Poulsen M."/>
            <person name="Beemelmanns C."/>
        </authorList>
    </citation>
    <scope>NUCLEOTIDE SEQUENCE [LARGE SCALE GENOMIC DNA]</scope>
    <source>
        <strain evidence="2 3">RB68</strain>
    </source>
</reference>
<evidence type="ECO:0000256" key="1">
    <source>
        <dbReference type="SAM" id="Phobius"/>
    </source>
</evidence>
<sequence>MTAFAVACLALACAWRAMLVLSDDRRIRRPAVYRPGLDWTGAHELAPRRRWAWAGLTAALCLVPAMAAPAPWAQAVVILAAGTLIAWILRDRILHPARYTSVCIAVLALAVALAQTSPPAAGTAASFFAAQLYIVAGLRKLRSPQFMSGRVILHNFAYGTFQSLGGNHEFIPIPRPAEVLSSRTFPAACRTAALLTALVEPALGLGATGLMPPPLLIGLAIPVHLGFLLISPYRIVPFTAAALGLLTLSTLHPLIPLGLPS</sequence>
<keyword evidence="1" id="KW-1133">Transmembrane helix</keyword>
<evidence type="ECO:0000313" key="3">
    <source>
        <dbReference type="Proteomes" id="UP000487268"/>
    </source>
</evidence>
<feature type="transmembrane region" description="Helical" evidence="1">
    <location>
        <begin position="96"/>
        <end position="114"/>
    </location>
</feature>
<feature type="transmembrane region" description="Helical" evidence="1">
    <location>
        <begin position="72"/>
        <end position="89"/>
    </location>
</feature>
<dbReference type="Proteomes" id="UP000487268">
    <property type="component" value="Unassembled WGS sequence"/>
</dbReference>
<keyword evidence="1" id="KW-0472">Membrane</keyword>
<feature type="transmembrane region" description="Helical" evidence="1">
    <location>
        <begin position="215"/>
        <end position="235"/>
    </location>
</feature>
<dbReference type="EMBL" id="WEGH01000002">
    <property type="protein sequence ID" value="MQY04337.1"/>
    <property type="molecule type" value="Genomic_DNA"/>
</dbReference>
<comment type="caution">
    <text evidence="2">The sequence shown here is derived from an EMBL/GenBank/DDBJ whole genome shotgun (WGS) entry which is preliminary data.</text>
</comment>
<protein>
    <recommendedName>
        <fullName evidence="4">HTTM domain-containing protein</fullName>
    </recommendedName>
</protein>
<dbReference type="OrthoDB" id="4351222at2"/>
<dbReference type="RefSeq" id="WP_153532599.1">
    <property type="nucleotide sequence ID" value="NZ_WEGH01000002.1"/>
</dbReference>
<keyword evidence="1" id="KW-0812">Transmembrane</keyword>
<name>A0A7K0BT63_9ACTN</name>